<evidence type="ECO:0000256" key="6">
    <source>
        <dbReference type="PIRSR" id="PIRSR620019-2"/>
    </source>
</evidence>
<protein>
    <submittedName>
        <fullName evidence="7">Sugar O-acyltransferase (Sialic acid O-acetyltransferase NeuD family)</fullName>
    </submittedName>
</protein>
<dbReference type="PANTHER" id="PTHR43300:SF7">
    <property type="entry name" value="UDP-N-ACETYLBACILLOSAMINE N-ACETYLTRANSFERASE"/>
    <property type="match status" value="1"/>
</dbReference>
<dbReference type="PANTHER" id="PTHR43300">
    <property type="entry name" value="ACETYLTRANSFERASE"/>
    <property type="match status" value="1"/>
</dbReference>
<accession>A0A2S6HDX5</accession>
<keyword evidence="4 7" id="KW-0012">Acyltransferase</keyword>
<proteinExistence type="inferred from homology"/>
<dbReference type="InterPro" id="IPR011004">
    <property type="entry name" value="Trimer_LpxA-like_sf"/>
</dbReference>
<comment type="similarity">
    <text evidence="1">Belongs to the transferase hexapeptide repeat family.</text>
</comment>
<evidence type="ECO:0000313" key="8">
    <source>
        <dbReference type="Proteomes" id="UP000240010"/>
    </source>
</evidence>
<evidence type="ECO:0000256" key="5">
    <source>
        <dbReference type="PIRSR" id="PIRSR620019-1"/>
    </source>
</evidence>
<evidence type="ECO:0000313" key="7">
    <source>
        <dbReference type="EMBL" id="PPK75694.1"/>
    </source>
</evidence>
<keyword evidence="2 7" id="KW-0808">Transferase</keyword>
<dbReference type="Pfam" id="PF00132">
    <property type="entry name" value="Hexapep"/>
    <property type="match status" value="1"/>
</dbReference>
<comment type="caution">
    <text evidence="7">The sequence shown here is derived from an EMBL/GenBank/DDBJ whole genome shotgun (WGS) entry which is preliminary data.</text>
</comment>
<dbReference type="InterPro" id="IPR020019">
    <property type="entry name" value="AcTrfase_PglD-like"/>
</dbReference>
<dbReference type="InterPro" id="IPR018357">
    <property type="entry name" value="Hexapep_transf_CS"/>
</dbReference>
<dbReference type="AlphaFoldDB" id="A0A2S6HDX5"/>
<dbReference type="PROSITE" id="PS00101">
    <property type="entry name" value="HEXAPEP_TRANSFERASES"/>
    <property type="match status" value="1"/>
</dbReference>
<evidence type="ECO:0000256" key="4">
    <source>
        <dbReference type="ARBA" id="ARBA00023315"/>
    </source>
</evidence>
<dbReference type="Gene3D" id="2.160.10.10">
    <property type="entry name" value="Hexapeptide repeat proteins"/>
    <property type="match status" value="2"/>
</dbReference>
<feature type="binding site" evidence="6">
    <location>
        <position position="68"/>
    </location>
    <ligand>
        <name>substrate</name>
    </ligand>
</feature>
<dbReference type="EMBL" id="PTIZ01000005">
    <property type="protein sequence ID" value="PPK75694.1"/>
    <property type="molecule type" value="Genomic_DNA"/>
</dbReference>
<sequence>MQDAQPLLIFPYNGNGIEALDCIGSAYRFIGFVDDTPQKRGIDPHGYPVLDRGAFAQFSDARVLAIPGSPSSYRSRKEVIQGLGIAEERFANVIHPTARVSPLASIGCNVLIMAGVVITSNAVIGSHSCILPNTVLHHDVVVGDWVLIGSNVTIAGSTVIEENCYIGSGSNIMNGLRVGSGALVGLGSNVISSIAADARVVGNPAHEIGKKLC</sequence>
<dbReference type="SUPFAM" id="SSF51161">
    <property type="entry name" value="Trimeric LpxA-like enzymes"/>
    <property type="match status" value="1"/>
</dbReference>
<dbReference type="Proteomes" id="UP000240010">
    <property type="component" value="Unassembled WGS sequence"/>
</dbReference>
<dbReference type="GO" id="GO:0016746">
    <property type="term" value="F:acyltransferase activity"/>
    <property type="evidence" value="ECO:0007669"/>
    <property type="project" value="UniProtKB-KW"/>
</dbReference>
<gene>
    <name evidence="7" type="ORF">B0F87_105166</name>
</gene>
<dbReference type="InterPro" id="IPR001451">
    <property type="entry name" value="Hexapep"/>
</dbReference>
<evidence type="ECO:0000256" key="2">
    <source>
        <dbReference type="ARBA" id="ARBA00022679"/>
    </source>
</evidence>
<evidence type="ECO:0000256" key="3">
    <source>
        <dbReference type="ARBA" id="ARBA00022737"/>
    </source>
</evidence>
<keyword evidence="3" id="KW-0677">Repeat</keyword>
<feature type="site" description="Increases basicity of active site His" evidence="5">
    <location>
        <position position="139"/>
    </location>
</feature>
<reference evidence="7 8" key="1">
    <citation type="submission" date="2018-02" db="EMBL/GenBank/DDBJ databases">
        <title>Subsurface microbial communities from deep shales in Ohio and West Virginia, USA.</title>
        <authorList>
            <person name="Wrighton K."/>
        </authorList>
    </citation>
    <scope>NUCLEOTIDE SEQUENCE [LARGE SCALE GENOMIC DNA]</scope>
    <source>
        <strain evidence="7 8">OWC-DMM</strain>
    </source>
</reference>
<name>A0A2S6HDX5_9GAMM</name>
<organism evidence="7 8">
    <name type="scientific">Methylobacter tundripaludum</name>
    <dbReference type="NCBI Taxonomy" id="173365"/>
    <lineage>
        <taxon>Bacteria</taxon>
        <taxon>Pseudomonadati</taxon>
        <taxon>Pseudomonadota</taxon>
        <taxon>Gammaproteobacteria</taxon>
        <taxon>Methylococcales</taxon>
        <taxon>Methylococcaceae</taxon>
        <taxon>Methylobacter</taxon>
    </lineage>
</organism>
<feature type="active site" description="Proton acceptor" evidence="5">
    <location>
        <position position="138"/>
    </location>
</feature>
<dbReference type="CDD" id="cd03360">
    <property type="entry name" value="LbH_AT_putative"/>
    <property type="match status" value="1"/>
</dbReference>
<dbReference type="InterPro" id="IPR050179">
    <property type="entry name" value="Trans_hexapeptide_repeat"/>
</dbReference>
<evidence type="ECO:0000256" key="1">
    <source>
        <dbReference type="ARBA" id="ARBA00007274"/>
    </source>
</evidence>